<dbReference type="Pfam" id="PF09650">
    <property type="entry name" value="PHA_gran_rgn"/>
    <property type="match status" value="1"/>
</dbReference>
<dbReference type="AlphaFoldDB" id="A0A494WE58"/>
<dbReference type="EMBL" id="AP018664">
    <property type="protein sequence ID" value="BBD99042.1"/>
    <property type="molecule type" value="Genomic_DNA"/>
</dbReference>
<reference evidence="1 2" key="1">
    <citation type="submission" date="2018-05" db="EMBL/GenBank/DDBJ databases">
        <title>Complete Genome Sequence of the Nonylphenol-Degrading Bacterium Sphingobium amiense DSM 16289T.</title>
        <authorList>
            <person name="Ootsuka M."/>
            <person name="Nishizawa T."/>
            <person name="Ohta H."/>
        </authorList>
    </citation>
    <scope>NUCLEOTIDE SEQUENCE [LARGE SCALE GENOMIC DNA]</scope>
    <source>
        <strain evidence="1 2">DSM 16289</strain>
    </source>
</reference>
<accession>A0A494WE58</accession>
<gene>
    <name evidence="1" type="ORF">SAMIE_1025430</name>
</gene>
<evidence type="ECO:0000313" key="2">
    <source>
        <dbReference type="Proteomes" id="UP000279959"/>
    </source>
</evidence>
<sequence>MDIDIPHSLGRDEAKRRVEAGLPKLEQHIPGGGTVTAHWPEPYRLDMRIDVMGQSIPTQLLIEEANIRATVSVPMMLKMMSGPISDFIRGSAQKMLTKPV</sequence>
<protein>
    <recommendedName>
        <fullName evidence="3">Polyhydroxyalkanoic acid system protein</fullName>
    </recommendedName>
</protein>
<dbReference type="KEGG" id="sami:SAMIE_1025430"/>
<proteinExistence type="predicted"/>
<evidence type="ECO:0008006" key="3">
    <source>
        <dbReference type="Google" id="ProtNLM"/>
    </source>
</evidence>
<evidence type="ECO:0000313" key="1">
    <source>
        <dbReference type="EMBL" id="BBD99042.1"/>
    </source>
</evidence>
<dbReference type="RefSeq" id="WP_066700975.1">
    <property type="nucleotide sequence ID" value="NZ_AP018664.1"/>
</dbReference>
<dbReference type="Proteomes" id="UP000279959">
    <property type="component" value="Chromosome"/>
</dbReference>
<dbReference type="InterPro" id="IPR013433">
    <property type="entry name" value="PHA_gran_rgn"/>
</dbReference>
<organism evidence="1 2">
    <name type="scientific">Sphingobium amiense</name>
    <dbReference type="NCBI Taxonomy" id="135719"/>
    <lineage>
        <taxon>Bacteria</taxon>
        <taxon>Pseudomonadati</taxon>
        <taxon>Pseudomonadota</taxon>
        <taxon>Alphaproteobacteria</taxon>
        <taxon>Sphingomonadales</taxon>
        <taxon>Sphingomonadaceae</taxon>
        <taxon>Sphingobium</taxon>
    </lineage>
</organism>
<name>A0A494WE58_9SPHN</name>
<keyword evidence="2" id="KW-1185">Reference proteome</keyword>